<dbReference type="AlphaFoldDB" id="A0ABD5YI29"/>
<organism evidence="1 2">
    <name type="scientific">Halorubrum yunnanense</name>
    <dbReference type="NCBI Taxonomy" id="1526162"/>
    <lineage>
        <taxon>Archaea</taxon>
        <taxon>Methanobacteriati</taxon>
        <taxon>Methanobacteriota</taxon>
        <taxon>Stenosarchaea group</taxon>
        <taxon>Halobacteria</taxon>
        <taxon>Halobacteriales</taxon>
        <taxon>Haloferacaceae</taxon>
        <taxon>Halorubrum</taxon>
    </lineage>
</organism>
<dbReference type="GeneID" id="89343862"/>
<protein>
    <submittedName>
        <fullName evidence="1">Uncharacterized protein</fullName>
    </submittedName>
</protein>
<dbReference type="RefSeq" id="WP_267665193.1">
    <property type="nucleotide sequence ID" value="NZ_JAODIX010000056.1"/>
</dbReference>
<dbReference type="Proteomes" id="UP001596390">
    <property type="component" value="Unassembled WGS sequence"/>
</dbReference>
<evidence type="ECO:0000313" key="1">
    <source>
        <dbReference type="EMBL" id="MFC7187721.1"/>
    </source>
</evidence>
<evidence type="ECO:0000313" key="2">
    <source>
        <dbReference type="Proteomes" id="UP001596390"/>
    </source>
</evidence>
<comment type="caution">
    <text evidence="1">The sequence shown here is derived from an EMBL/GenBank/DDBJ whole genome shotgun (WGS) entry which is preliminary data.</text>
</comment>
<keyword evidence="2" id="KW-1185">Reference proteome</keyword>
<dbReference type="EMBL" id="JBHSZZ010000056">
    <property type="protein sequence ID" value="MFC7187721.1"/>
    <property type="molecule type" value="Genomic_DNA"/>
</dbReference>
<sequence>MPKVFAGSDDSFISAWQIWKRRNKEYESFVLAQGDTVVFRTATESGNEEYTWYVGIEEDELPEDVELNGCTVRDNRGE</sequence>
<gene>
    <name evidence="1" type="ORF">ACFQMK_12690</name>
</gene>
<reference evidence="1 2" key="1">
    <citation type="journal article" date="2019" name="Int. J. Syst. Evol. Microbiol.">
        <title>The Global Catalogue of Microorganisms (GCM) 10K type strain sequencing project: providing services to taxonomists for standard genome sequencing and annotation.</title>
        <authorList>
            <consortium name="The Broad Institute Genomics Platform"/>
            <consortium name="The Broad Institute Genome Sequencing Center for Infectious Disease"/>
            <person name="Wu L."/>
            <person name="Ma J."/>
        </authorList>
    </citation>
    <scope>NUCLEOTIDE SEQUENCE [LARGE SCALE GENOMIC DNA]</scope>
    <source>
        <strain evidence="1 2">Q85</strain>
    </source>
</reference>
<proteinExistence type="predicted"/>
<accession>A0ABD5YI29</accession>
<name>A0ABD5YI29_9EURY</name>